<reference evidence="2 3" key="1">
    <citation type="submission" date="2018-11" db="EMBL/GenBank/DDBJ databases">
        <title>Deinococcus shelandsis sp. nov., isolated from South Shetland Islands soil of Antarctica.</title>
        <authorList>
            <person name="Tian J."/>
        </authorList>
    </citation>
    <scope>NUCLEOTIDE SEQUENCE [LARGE SCALE GENOMIC DNA]</scope>
    <source>
        <strain evidence="2 3">S14-83T</strain>
    </source>
</reference>
<dbReference type="AlphaFoldDB" id="A0A3G8YH19"/>
<proteinExistence type="predicted"/>
<dbReference type="Proteomes" id="UP000276417">
    <property type="component" value="Chromosome 2"/>
</dbReference>
<name>A0A3G8YH19_9DEIO</name>
<keyword evidence="1" id="KW-0732">Signal</keyword>
<evidence type="ECO:0000313" key="2">
    <source>
        <dbReference type="EMBL" id="AZI44273.1"/>
    </source>
</evidence>
<feature type="chain" id="PRO_5018236669" evidence="1">
    <location>
        <begin position="28"/>
        <end position="145"/>
    </location>
</feature>
<evidence type="ECO:0000313" key="3">
    <source>
        <dbReference type="Proteomes" id="UP000276417"/>
    </source>
</evidence>
<evidence type="ECO:0000256" key="1">
    <source>
        <dbReference type="SAM" id="SignalP"/>
    </source>
</evidence>
<feature type="signal peptide" evidence="1">
    <location>
        <begin position="1"/>
        <end position="27"/>
    </location>
</feature>
<protein>
    <submittedName>
        <fullName evidence="2">Uncharacterized protein</fullName>
    </submittedName>
</protein>
<dbReference type="EMBL" id="CP034184">
    <property type="protein sequence ID" value="AZI44273.1"/>
    <property type="molecule type" value="Genomic_DNA"/>
</dbReference>
<organism evidence="2 3">
    <name type="scientific">Deinococcus psychrotolerans</name>
    <dbReference type="NCBI Taxonomy" id="2489213"/>
    <lineage>
        <taxon>Bacteria</taxon>
        <taxon>Thermotogati</taxon>
        <taxon>Deinococcota</taxon>
        <taxon>Deinococci</taxon>
        <taxon>Deinococcales</taxon>
        <taxon>Deinococcaceae</taxon>
        <taxon>Deinococcus</taxon>
    </lineage>
</organism>
<keyword evidence="3" id="KW-1185">Reference proteome</keyword>
<sequence>MKMARAVWSVGLLALGVGLAQSPPAHAPTFLQVSFKAVPGVAYNRLGDSTLSVTSAGQTQMLKPVQLLKLSGVLDPKDDDYWTALLPVKLNLALLPGRQVLVLSTRLFVCDKTQGLCSIQVAKQRLEVQSGRLNQVTLAAPVFRP</sequence>
<dbReference type="KEGG" id="dph:EHF33_15395"/>
<accession>A0A3G8YH19</accession>
<dbReference type="RefSeq" id="WP_124873754.1">
    <property type="nucleotide sequence ID" value="NZ_CP034184.1"/>
</dbReference>
<gene>
    <name evidence="2" type="ORF">EHF33_15395</name>
</gene>
<dbReference type="OrthoDB" id="73436at2"/>